<feature type="domain" description="Peptidase M12B" evidence="2">
    <location>
        <begin position="225"/>
        <end position="445"/>
    </location>
</feature>
<gene>
    <name evidence="3" type="ORF">V8G57_17175</name>
</gene>
<sequence>MQIKKYCIFPCVALLLSSSLLVSTVFAADTRTLWHDLPQQRDTTGAARIEGSTPTHFRVLTLDFSNLKSEATAIATNIPGVTARSGNVNTRLSLPLPEGGFTEFTLSDSAILPPDLAQRYPEIRSYKGSDGKGRNLRLDISPQGMKAMVYEQDGAWLVQPAETLAGNVTNAKASGAQYWSFRRKALPASAQPFQENVFSGISSSSKLGAAIKSTNARLVTGNIRRDYRIAIAATSSYTAKFGGTVVGGLAAVSYMLNRVNEIYEKDLGVHLTLVSNNDKIIYTDPAKDPYSSGQNILRQNVDNLNKVIGSRNFDIGHVVDTGSGGVVGRIGSTCLDLPDEDNKAAGTTGRNNPVGDAFYIDYVAHELGHQFGAWHTYNSCNHATSTLVDSALEPGSGSTIMGYAGICLPNENLQSNSDPYFHAVSREQIHAWISSKGGECAVKRINPNNAPWIDPKSMPGGGFKTLTIPAKTPFVLKGIATGNPDAIMTYTWEQFDAGPIQGAILKDDSKGPIFRSMLPNTSGERVFPRLAAVLGEESLGNGEVYPTTNRKLQFRLTARDNLDTEATTASADVTINVIKTPTPFGVTIPSNIEVLSGGSMQTIGWNVARTNEAPISCAQVRIDLSVDGGHTYLPKPLAASVPNIGNASVMLPRFSKSTSRARIKISCVDSIFFAVSPVNFTIQ</sequence>
<dbReference type="Pfam" id="PF13583">
    <property type="entry name" value="Reprolysin_4"/>
    <property type="match status" value="1"/>
</dbReference>
<evidence type="ECO:0000259" key="2">
    <source>
        <dbReference type="PROSITE" id="PS50215"/>
    </source>
</evidence>
<evidence type="ECO:0000256" key="1">
    <source>
        <dbReference type="SAM" id="SignalP"/>
    </source>
</evidence>
<evidence type="ECO:0000313" key="3">
    <source>
        <dbReference type="EMBL" id="MEM4989124.1"/>
    </source>
</evidence>
<name>A0ABU9PYN9_9BURK</name>
<dbReference type="Gene3D" id="3.40.390.10">
    <property type="entry name" value="Collagenase (Catalytic Domain)"/>
    <property type="match status" value="1"/>
</dbReference>
<keyword evidence="4" id="KW-1185">Reference proteome</keyword>
<comment type="caution">
    <text evidence="3">The sequence shown here is derived from an EMBL/GenBank/DDBJ whole genome shotgun (WGS) entry which is preliminary data.</text>
</comment>
<dbReference type="InterPro" id="IPR024079">
    <property type="entry name" value="MetalloPept_cat_dom_sf"/>
</dbReference>
<dbReference type="InterPro" id="IPR001590">
    <property type="entry name" value="Peptidase_M12B"/>
</dbReference>
<dbReference type="EMBL" id="JBANDC010000012">
    <property type="protein sequence ID" value="MEM4989124.1"/>
    <property type="molecule type" value="Genomic_DNA"/>
</dbReference>
<dbReference type="Proteomes" id="UP001495910">
    <property type="component" value="Unassembled WGS sequence"/>
</dbReference>
<organism evidence="3 4">
    <name type="scientific">Collimonas rhizosphaerae</name>
    <dbReference type="NCBI Taxonomy" id="3126357"/>
    <lineage>
        <taxon>Bacteria</taxon>
        <taxon>Pseudomonadati</taxon>
        <taxon>Pseudomonadota</taxon>
        <taxon>Betaproteobacteria</taxon>
        <taxon>Burkholderiales</taxon>
        <taxon>Oxalobacteraceae</taxon>
        <taxon>Collimonas</taxon>
    </lineage>
</organism>
<accession>A0ABU9PYN9</accession>
<keyword evidence="1" id="KW-0732">Signal</keyword>
<feature type="signal peptide" evidence="1">
    <location>
        <begin position="1"/>
        <end position="27"/>
    </location>
</feature>
<evidence type="ECO:0000313" key="4">
    <source>
        <dbReference type="Proteomes" id="UP001495910"/>
    </source>
</evidence>
<dbReference type="RefSeq" id="WP_342830401.1">
    <property type="nucleotide sequence ID" value="NZ_JBANDC010000012.1"/>
</dbReference>
<protein>
    <submittedName>
        <fullName evidence="3">Reprolysin-like metallopeptidase</fullName>
    </submittedName>
</protein>
<reference evidence="3 4" key="1">
    <citation type="submission" date="2024-02" db="EMBL/GenBank/DDBJ databases">
        <title>Draft genome sequence of Collimonas sp. strain H4R21, an effective mineral-weathering bacterial strain isolated from the beech rhizosphere.</title>
        <authorList>
            <person name="Morin E."/>
            <person name="Uroz S."/>
            <person name="Leveau J.H.J."/>
            <person name="Kumar R."/>
            <person name="Rey M.W."/>
            <person name="Pham J."/>
        </authorList>
    </citation>
    <scope>NUCLEOTIDE SEQUENCE [LARGE SCALE GENOMIC DNA]</scope>
    <source>
        <strain evidence="3 4">H4R21</strain>
    </source>
</reference>
<dbReference type="SUPFAM" id="SSF55486">
    <property type="entry name" value="Metalloproteases ('zincins'), catalytic domain"/>
    <property type="match status" value="1"/>
</dbReference>
<dbReference type="PROSITE" id="PS50215">
    <property type="entry name" value="ADAM_MEPRO"/>
    <property type="match status" value="1"/>
</dbReference>
<feature type="chain" id="PRO_5046867679" evidence="1">
    <location>
        <begin position="28"/>
        <end position="683"/>
    </location>
</feature>
<proteinExistence type="predicted"/>